<dbReference type="SUPFAM" id="SSF51004">
    <property type="entry name" value="C-terminal (heme d1) domain of cytochrome cd1-nitrite reductase"/>
    <property type="match status" value="1"/>
</dbReference>
<dbReference type="PANTHER" id="PTHR47197:SF3">
    <property type="entry name" value="DIHYDRO-HEME D1 DEHYDROGENASE"/>
    <property type="match status" value="1"/>
</dbReference>
<sequence length="386" mass="43196">MKKYPLYFIALLCLFWMVSSCRKDIEVFINEDTVVDTVIVDNGFSGFYLLNEGNMGSNKSTLDYFDYSTGTYRRNIYAAINPTVPKELGDVGNDMAIYGSRLYAVINASNKVEVMDAATAKRIGQIEIPNCRYIKFDKGFAYVTSYAGPIEINPDYKQKGFVAKVDTATLAVVAKCIVGYQPDGLEITDGKIYVANSGGYMGAGNTNKYERTVSVIDLATFKEEKRIDVAFNLHHIKADKRGDLWVTSRGDYKQLPSRLYFIDKDLQKVTDTLPVAASNYFLDGDSLYIYSSEWSYITYSNVITYCIVNTSTREVVTRSFITDGTDNEIEIPYGIMVNPVTKDIYVTDAGNYVSPGALYCFSKEGKKKWAVRTGDIPAHFTLLSKG</sequence>
<reference evidence="2" key="1">
    <citation type="submission" date="2018-11" db="EMBL/GenBank/DDBJ databases">
        <title>Chitinophaga lutea sp.nov., isolate from arsenic contaminated soil.</title>
        <authorList>
            <person name="Zong Y."/>
        </authorList>
    </citation>
    <scope>NUCLEOTIDE SEQUENCE [LARGE SCALE GENOMIC DNA]</scope>
    <source>
        <strain evidence="2">YLT18</strain>
    </source>
</reference>
<dbReference type="InterPro" id="IPR015943">
    <property type="entry name" value="WD40/YVTN_repeat-like_dom_sf"/>
</dbReference>
<comment type="caution">
    <text evidence="1">The sequence shown here is derived from an EMBL/GenBank/DDBJ whole genome shotgun (WGS) entry which is preliminary data.</text>
</comment>
<evidence type="ECO:0000313" key="2">
    <source>
        <dbReference type="Proteomes" id="UP000279089"/>
    </source>
</evidence>
<dbReference type="RefSeq" id="WP_120518107.1">
    <property type="nucleotide sequence ID" value="NZ_QXZY01000011.1"/>
</dbReference>
<dbReference type="InterPro" id="IPR051200">
    <property type="entry name" value="Host-pathogen_enzymatic-act"/>
</dbReference>
<dbReference type="PROSITE" id="PS51257">
    <property type="entry name" value="PROKAR_LIPOPROTEIN"/>
    <property type="match status" value="1"/>
</dbReference>
<name>A0A3N4MVP5_9BACT</name>
<dbReference type="EMBL" id="RMBX01000011">
    <property type="protein sequence ID" value="RPD39463.1"/>
    <property type="molecule type" value="Genomic_DNA"/>
</dbReference>
<dbReference type="Proteomes" id="UP000279089">
    <property type="component" value="Unassembled WGS sequence"/>
</dbReference>
<dbReference type="AlphaFoldDB" id="A0A3N4MVP5"/>
<proteinExistence type="predicted"/>
<dbReference type="InterPro" id="IPR031815">
    <property type="entry name" value="DUF5074"/>
</dbReference>
<gene>
    <name evidence="1" type="ORF">EG028_20300</name>
</gene>
<evidence type="ECO:0000313" key="1">
    <source>
        <dbReference type="EMBL" id="RPD39463.1"/>
    </source>
</evidence>
<dbReference type="InterPro" id="IPR011048">
    <property type="entry name" value="Haem_d1_sf"/>
</dbReference>
<dbReference type="OrthoDB" id="792648at2"/>
<protein>
    <submittedName>
        <fullName evidence="1">YncE family protein</fullName>
    </submittedName>
</protein>
<accession>A0A3N4MVP5</accession>
<dbReference type="Gene3D" id="2.130.10.10">
    <property type="entry name" value="YVTN repeat-like/Quinoprotein amine dehydrogenase"/>
    <property type="match status" value="1"/>
</dbReference>
<organism evidence="1 2">
    <name type="scientific">Chitinophaga barathri</name>
    <dbReference type="NCBI Taxonomy" id="1647451"/>
    <lineage>
        <taxon>Bacteria</taxon>
        <taxon>Pseudomonadati</taxon>
        <taxon>Bacteroidota</taxon>
        <taxon>Chitinophagia</taxon>
        <taxon>Chitinophagales</taxon>
        <taxon>Chitinophagaceae</taxon>
        <taxon>Chitinophaga</taxon>
    </lineage>
</organism>
<keyword evidence="2" id="KW-1185">Reference proteome</keyword>
<dbReference type="Pfam" id="PF16819">
    <property type="entry name" value="DUF5074"/>
    <property type="match status" value="1"/>
</dbReference>
<dbReference type="PANTHER" id="PTHR47197">
    <property type="entry name" value="PROTEIN NIRF"/>
    <property type="match status" value="1"/>
</dbReference>